<dbReference type="PANTHER" id="PTHR30069">
    <property type="entry name" value="TONB-DEPENDENT OUTER MEMBRANE RECEPTOR"/>
    <property type="match status" value="1"/>
</dbReference>
<accession>A0ABT8L5J0</accession>
<gene>
    <name evidence="10" type="ORF">QQ020_06630</name>
</gene>
<dbReference type="InterPro" id="IPR008969">
    <property type="entry name" value="CarboxyPept-like_regulatory"/>
</dbReference>
<proteinExistence type="inferred from homology"/>
<dbReference type="InterPro" id="IPR012910">
    <property type="entry name" value="Plug_dom"/>
</dbReference>
<evidence type="ECO:0000256" key="6">
    <source>
        <dbReference type="ARBA" id="ARBA00023136"/>
    </source>
</evidence>
<dbReference type="PANTHER" id="PTHR30069:SF29">
    <property type="entry name" value="HEMOGLOBIN AND HEMOGLOBIN-HAPTOGLOBIN-BINDING PROTEIN 1-RELATED"/>
    <property type="match status" value="1"/>
</dbReference>
<keyword evidence="5" id="KW-0732">Signal</keyword>
<dbReference type="PROSITE" id="PS52016">
    <property type="entry name" value="TONB_DEPENDENT_REC_3"/>
    <property type="match status" value="1"/>
</dbReference>
<comment type="caution">
    <text evidence="10">The sequence shown here is derived from an EMBL/GenBank/DDBJ whole genome shotgun (WGS) entry which is preliminary data.</text>
</comment>
<dbReference type="EMBL" id="JAUJEB010000001">
    <property type="protein sequence ID" value="MDN5211716.1"/>
    <property type="molecule type" value="Genomic_DNA"/>
</dbReference>
<dbReference type="Gene3D" id="2.40.170.20">
    <property type="entry name" value="TonB-dependent receptor, beta-barrel domain"/>
    <property type="match status" value="1"/>
</dbReference>
<dbReference type="NCBIfam" id="TIGR04057">
    <property type="entry name" value="SusC_RagA_signa"/>
    <property type="match status" value="1"/>
</dbReference>
<dbReference type="InterPro" id="IPR037066">
    <property type="entry name" value="Plug_dom_sf"/>
</dbReference>
<evidence type="ECO:0000313" key="11">
    <source>
        <dbReference type="Proteomes" id="UP001172083"/>
    </source>
</evidence>
<evidence type="ECO:0000256" key="2">
    <source>
        <dbReference type="ARBA" id="ARBA00022448"/>
    </source>
</evidence>
<name>A0ABT8L5J0_9BACT</name>
<keyword evidence="2 8" id="KW-0813">Transport</keyword>
<dbReference type="InterPro" id="IPR036942">
    <property type="entry name" value="Beta-barrel_TonB_sf"/>
</dbReference>
<dbReference type="Gene3D" id="2.170.130.10">
    <property type="entry name" value="TonB-dependent receptor, plug domain"/>
    <property type="match status" value="1"/>
</dbReference>
<keyword evidence="4 8" id="KW-0812">Transmembrane</keyword>
<evidence type="ECO:0000256" key="1">
    <source>
        <dbReference type="ARBA" id="ARBA00004571"/>
    </source>
</evidence>
<protein>
    <submittedName>
        <fullName evidence="10">TonB-dependent receptor</fullName>
    </submittedName>
</protein>
<evidence type="ECO:0000256" key="4">
    <source>
        <dbReference type="ARBA" id="ARBA00022692"/>
    </source>
</evidence>
<dbReference type="SUPFAM" id="SSF49464">
    <property type="entry name" value="Carboxypeptidase regulatory domain-like"/>
    <property type="match status" value="1"/>
</dbReference>
<evidence type="ECO:0000313" key="10">
    <source>
        <dbReference type="EMBL" id="MDN5211716.1"/>
    </source>
</evidence>
<dbReference type="SUPFAM" id="SSF56935">
    <property type="entry name" value="Porins"/>
    <property type="match status" value="1"/>
</dbReference>
<keyword evidence="3 8" id="KW-1134">Transmembrane beta strand</keyword>
<sequence>MRTHVPEKTDWRRSKIASKNCHESVPITRPSLSVISALSLLLSFFVMSTQAQNRVTGKVIDDKGTGLPGVNVVVEGTSTGVITDTNGDYQIGVPDGGDVLVFSFVGFVTEKVEIGNQSIINVTLLGDIAALQEVIVVGYGTQEKRDVTAAIASIDGESIKRIPTASTAQALQGQVAGVDIVSQGGRPGQGSSIRIRGRRSLTASNDPLIVIDGIPQTSNNTAILDQQDGGRREATESTLADINPQDIESIEVLKDAASTAIYGSRGANGVVLITTKRGSSGKTVVSLDSYYGVTSVTKVVDMMDGAQFAAMKRESRRRDAGGNVAWNGTIPSDDIIFEDAVELESIAQGRSTDYLDLVLQNGFQTNHQLGISGGSEKTQFNISVGYFNEDGIVEGIDFERLTGRINIDHRINDRFKIGTSTLISSSVQNWGSSAALGEAMANNPLGVPYDAEGNLLFLPTNDGIRTNPLSELVDGAYIDERRSTRIFSAFYVEAQILDGLQFRANIGPDLRYRKRGEFRGSLTNDNRGGPADAEIHNTNSVGFTLENILTYSKSFGERHRIGVTLLQSIQTSRIEDNRSEVANLPVESVGFHNIEIAEVKGRLESRLEETSLASFMGRINYDLDGKYLIQATLRADGSSRLAPGDKWNLFPGLSAGWRIIDEDFMANVNFLNELKLRASYGEVGNTAVDPYQTFGRLRRTVYAFNETPAFGYALDEIPNDLLTWETSATIDVGVDFGFLEGRLSGSLDLYQTNTTELLLERNLPLTSGYDDITQNISETRTRGIELGLNAVVVDKSDFSWNINFNITSYKEEIIELALKDENGDPIDDIGNGWFVGQPIRAFFDYRKIGIWQANEVDEALAQDNKVPGEIKLEDVDGDGLITPEDRVVLGSDVPDYSGGITNQFTYKGFDLSIFFFFRQGQMIQDNFHTGNNSLFARYNNLDVDYWTIDNPTNANPRPNENQERPRNGSTLSYFDGSFVKLRNVTLGYNFPSAILDKLGLSQFRLYASAQNPVFWSKYDTWDPENNDQLRTRDIPTNKLFLVGLNVKF</sequence>
<comment type="subcellular location">
    <subcellularLocation>
        <location evidence="1 8">Cell outer membrane</location>
        <topology evidence="1 8">Multi-pass membrane protein</topology>
    </subcellularLocation>
</comment>
<evidence type="ECO:0000256" key="7">
    <source>
        <dbReference type="ARBA" id="ARBA00023237"/>
    </source>
</evidence>
<dbReference type="Pfam" id="PF13715">
    <property type="entry name" value="CarbopepD_reg_2"/>
    <property type="match status" value="1"/>
</dbReference>
<evidence type="ECO:0000256" key="8">
    <source>
        <dbReference type="PROSITE-ProRule" id="PRU01360"/>
    </source>
</evidence>
<dbReference type="InterPro" id="IPR023997">
    <property type="entry name" value="TonB-dep_OMP_SusC/RagA_CS"/>
</dbReference>
<dbReference type="Pfam" id="PF07715">
    <property type="entry name" value="Plug"/>
    <property type="match status" value="1"/>
</dbReference>
<reference evidence="10" key="1">
    <citation type="submission" date="2023-06" db="EMBL/GenBank/DDBJ databases">
        <title>Genomic of Agaribacillus aureum.</title>
        <authorList>
            <person name="Wang G."/>
        </authorList>
    </citation>
    <scope>NUCLEOTIDE SEQUENCE</scope>
    <source>
        <strain evidence="10">BMA12</strain>
    </source>
</reference>
<evidence type="ECO:0000259" key="9">
    <source>
        <dbReference type="Pfam" id="PF07715"/>
    </source>
</evidence>
<dbReference type="InterPro" id="IPR023996">
    <property type="entry name" value="TonB-dep_OMP_SusC/RagA"/>
</dbReference>
<comment type="similarity">
    <text evidence="8">Belongs to the TonB-dependent receptor family.</text>
</comment>
<dbReference type="RefSeq" id="WP_346757045.1">
    <property type="nucleotide sequence ID" value="NZ_JAUJEB010000001.1"/>
</dbReference>
<dbReference type="Gene3D" id="2.60.40.1120">
    <property type="entry name" value="Carboxypeptidase-like, regulatory domain"/>
    <property type="match status" value="1"/>
</dbReference>
<evidence type="ECO:0000256" key="5">
    <source>
        <dbReference type="ARBA" id="ARBA00022729"/>
    </source>
</evidence>
<keyword evidence="10" id="KW-0675">Receptor</keyword>
<keyword evidence="7 8" id="KW-0998">Cell outer membrane</keyword>
<dbReference type="InterPro" id="IPR039426">
    <property type="entry name" value="TonB-dep_rcpt-like"/>
</dbReference>
<evidence type="ECO:0000256" key="3">
    <source>
        <dbReference type="ARBA" id="ARBA00022452"/>
    </source>
</evidence>
<organism evidence="10 11">
    <name type="scientific">Agaribacillus aureus</name>
    <dbReference type="NCBI Taxonomy" id="3051825"/>
    <lineage>
        <taxon>Bacteria</taxon>
        <taxon>Pseudomonadati</taxon>
        <taxon>Bacteroidota</taxon>
        <taxon>Cytophagia</taxon>
        <taxon>Cytophagales</taxon>
        <taxon>Splendidivirgaceae</taxon>
        <taxon>Agaribacillus</taxon>
    </lineage>
</organism>
<keyword evidence="6 8" id="KW-0472">Membrane</keyword>
<dbReference type="Proteomes" id="UP001172083">
    <property type="component" value="Unassembled WGS sequence"/>
</dbReference>
<feature type="domain" description="TonB-dependent receptor plug" evidence="9">
    <location>
        <begin position="144"/>
        <end position="270"/>
    </location>
</feature>
<dbReference type="NCBIfam" id="TIGR04056">
    <property type="entry name" value="OMP_RagA_SusC"/>
    <property type="match status" value="1"/>
</dbReference>
<keyword evidence="11" id="KW-1185">Reference proteome</keyword>